<gene>
    <name evidence="1" type="ORF">IQ247_16285</name>
</gene>
<dbReference type="AlphaFoldDB" id="A0A8J7F191"/>
<organism evidence="1 2">
    <name type="scientific">Plectonema cf. radiosum LEGE 06105</name>
    <dbReference type="NCBI Taxonomy" id="945769"/>
    <lineage>
        <taxon>Bacteria</taxon>
        <taxon>Bacillati</taxon>
        <taxon>Cyanobacteriota</taxon>
        <taxon>Cyanophyceae</taxon>
        <taxon>Oscillatoriophycideae</taxon>
        <taxon>Oscillatoriales</taxon>
        <taxon>Microcoleaceae</taxon>
        <taxon>Plectonema</taxon>
    </lineage>
</organism>
<protein>
    <submittedName>
        <fullName evidence="1">Uncharacterized protein</fullName>
    </submittedName>
</protein>
<dbReference type="Proteomes" id="UP000620559">
    <property type="component" value="Unassembled WGS sequence"/>
</dbReference>
<dbReference type="EMBL" id="JADEWL010000053">
    <property type="protein sequence ID" value="MBE9214206.1"/>
    <property type="molecule type" value="Genomic_DNA"/>
</dbReference>
<accession>A0A8J7F191</accession>
<evidence type="ECO:0000313" key="2">
    <source>
        <dbReference type="Proteomes" id="UP000620559"/>
    </source>
</evidence>
<name>A0A8J7F191_9CYAN</name>
<sequence length="169" mass="19567">MSNYPEDNQKQIEQKAFENNHVGGNVSIGNLTQTVINQILQPNNDKNSFCGLIKWIHKKSESLEGLHPEYGKEILRIIRKIPDDEKFDFTVFEVKVLSLVLNYCHYYSQGGKARSDEFVDFTEKDYLFQLNELVNTKEKIRIKALKLSDLIADKKISLLVKRLENSNGF</sequence>
<reference evidence="1" key="1">
    <citation type="submission" date="2020-10" db="EMBL/GenBank/DDBJ databases">
        <authorList>
            <person name="Castelo-Branco R."/>
            <person name="Eusebio N."/>
            <person name="Adriana R."/>
            <person name="Vieira A."/>
            <person name="Brugerolle De Fraissinette N."/>
            <person name="Rezende De Castro R."/>
            <person name="Schneider M.P."/>
            <person name="Vasconcelos V."/>
            <person name="Leao P.N."/>
        </authorList>
    </citation>
    <scope>NUCLEOTIDE SEQUENCE</scope>
    <source>
        <strain evidence="1">LEGE 06105</strain>
    </source>
</reference>
<evidence type="ECO:0000313" key="1">
    <source>
        <dbReference type="EMBL" id="MBE9214206.1"/>
    </source>
</evidence>
<comment type="caution">
    <text evidence="1">The sequence shown here is derived from an EMBL/GenBank/DDBJ whole genome shotgun (WGS) entry which is preliminary data.</text>
</comment>
<dbReference type="RefSeq" id="WP_193921746.1">
    <property type="nucleotide sequence ID" value="NZ_JADEWL010000053.1"/>
</dbReference>
<keyword evidence="2" id="KW-1185">Reference proteome</keyword>
<proteinExistence type="predicted"/>